<dbReference type="Proteomes" id="UP000028782">
    <property type="component" value="Chromosome"/>
</dbReference>
<dbReference type="AlphaFoldDB" id="A0A076PYM2"/>
<proteinExistence type="predicted"/>
<evidence type="ECO:0000313" key="1">
    <source>
        <dbReference type="EMBL" id="AIJ48492.1"/>
    </source>
</evidence>
<sequence>MGLLRQCLQEVREREHPPPIFVQPCKVSLHYPEQGHNPESVQLAPVGELHSDALQHNSILDTPRV</sequence>
<reference evidence="1 2" key="1">
    <citation type="journal article" date="2014" name="Genome Announc.">
        <title>Complete Genome Sequence of Polychlorinated Biphenyl Degrader Comamonas testosteroni TK102 (NBRC 109938).</title>
        <authorList>
            <person name="Fukuda K."/>
            <person name="Hosoyama A."/>
            <person name="Tsuchikane K."/>
            <person name="Ohji S."/>
            <person name="Yamazoe A."/>
            <person name="Fujita N."/>
            <person name="Shintani M."/>
            <person name="Kimbara K."/>
        </authorList>
    </citation>
    <scope>NUCLEOTIDE SEQUENCE [LARGE SCALE GENOMIC DNA]</scope>
    <source>
        <strain evidence="1">TK102</strain>
    </source>
</reference>
<evidence type="ECO:0000313" key="2">
    <source>
        <dbReference type="Proteomes" id="UP000028782"/>
    </source>
</evidence>
<accession>A0A076PYM2</accession>
<dbReference type="EMBL" id="CP006704">
    <property type="protein sequence ID" value="AIJ48492.1"/>
    <property type="molecule type" value="Genomic_DNA"/>
</dbReference>
<organism evidence="1 2">
    <name type="scientific">Comamonas testosteroni TK102</name>
    <dbReference type="NCBI Taxonomy" id="1392005"/>
    <lineage>
        <taxon>Bacteria</taxon>
        <taxon>Pseudomonadati</taxon>
        <taxon>Pseudomonadota</taxon>
        <taxon>Betaproteobacteria</taxon>
        <taxon>Burkholderiales</taxon>
        <taxon>Comamonadaceae</taxon>
        <taxon>Comamonas</taxon>
    </lineage>
</organism>
<name>A0A076PYM2_COMTE</name>
<dbReference type="HOGENOM" id="CLU_2842264_0_0_4"/>
<protein>
    <submittedName>
        <fullName evidence="1">Uncharacterized protein</fullName>
    </submittedName>
</protein>
<dbReference type="KEGG" id="ctes:O987_22012"/>
<gene>
    <name evidence="1" type="ORF">O987_22012</name>
</gene>